<dbReference type="OMA" id="DIHCRID"/>
<evidence type="ECO:0000313" key="2">
    <source>
        <dbReference type="EMBL" id="KEQ98802.1"/>
    </source>
</evidence>
<feature type="region of interest" description="Disordered" evidence="1">
    <location>
        <begin position="1"/>
        <end position="20"/>
    </location>
</feature>
<dbReference type="RefSeq" id="XP_013347430.1">
    <property type="nucleotide sequence ID" value="XM_013491976.1"/>
</dbReference>
<evidence type="ECO:0008006" key="4">
    <source>
        <dbReference type="Google" id="ProtNLM"/>
    </source>
</evidence>
<proteinExistence type="predicted"/>
<dbReference type="STRING" id="1043005.A0A074YXA1"/>
<dbReference type="GeneID" id="25365487"/>
<dbReference type="AlphaFoldDB" id="A0A074YXA1"/>
<gene>
    <name evidence="2" type="ORF">AUEXF2481DRAFT_36120</name>
</gene>
<evidence type="ECO:0000313" key="3">
    <source>
        <dbReference type="Proteomes" id="UP000030641"/>
    </source>
</evidence>
<name>A0A074YXA1_AURSE</name>
<keyword evidence="3" id="KW-1185">Reference proteome</keyword>
<accession>A0A074YXA1</accession>
<dbReference type="InParanoid" id="A0A074YXA1"/>
<feature type="compositionally biased region" description="Basic and acidic residues" evidence="1">
    <location>
        <begin position="7"/>
        <end position="20"/>
    </location>
</feature>
<dbReference type="OrthoDB" id="194443at2759"/>
<reference evidence="2 3" key="1">
    <citation type="journal article" date="2014" name="BMC Genomics">
        <title>Genome sequencing of four Aureobasidium pullulans varieties: biotechnological potential, stress tolerance, and description of new species.</title>
        <authorList>
            <person name="Gostin Ar C."/>
            <person name="Ohm R.A."/>
            <person name="Kogej T."/>
            <person name="Sonjak S."/>
            <person name="Turk M."/>
            <person name="Zajc J."/>
            <person name="Zalar P."/>
            <person name="Grube M."/>
            <person name="Sun H."/>
            <person name="Han J."/>
            <person name="Sharma A."/>
            <person name="Chiniquy J."/>
            <person name="Ngan C.Y."/>
            <person name="Lipzen A."/>
            <person name="Barry K."/>
            <person name="Grigoriev I.V."/>
            <person name="Gunde-Cimerman N."/>
        </authorList>
    </citation>
    <scope>NUCLEOTIDE SEQUENCE [LARGE SCALE GENOMIC DNA]</scope>
    <source>
        <strain evidence="2 3">EXF-2481</strain>
    </source>
</reference>
<dbReference type="HOGENOM" id="CLU_068279_0_0_1"/>
<dbReference type="Proteomes" id="UP000030641">
    <property type="component" value="Unassembled WGS sequence"/>
</dbReference>
<protein>
    <recommendedName>
        <fullName evidence="4">BTB domain-containing protein</fullName>
    </recommendedName>
</protein>
<organism evidence="2 3">
    <name type="scientific">Aureobasidium subglaciale (strain EXF-2481)</name>
    <name type="common">Aureobasidium pullulans var. subglaciale</name>
    <dbReference type="NCBI Taxonomy" id="1043005"/>
    <lineage>
        <taxon>Eukaryota</taxon>
        <taxon>Fungi</taxon>
        <taxon>Dikarya</taxon>
        <taxon>Ascomycota</taxon>
        <taxon>Pezizomycotina</taxon>
        <taxon>Dothideomycetes</taxon>
        <taxon>Dothideomycetidae</taxon>
        <taxon>Dothideales</taxon>
        <taxon>Saccotheciaceae</taxon>
        <taxon>Aureobasidium</taxon>
    </lineage>
</organism>
<sequence length="308" mass="35459">MAPIRRSQTDKKSSPRRSERVAAASQLDTSRVSIFVGSEQQKFVLNNEHAFECLFFEKALRAPWTESQTCTIFIEDVSICLFEIFKNCVTEKRLFSKNKNLKADLIREFGDQSCSESETHSEGLKLKSPQTWPFHILIKIYILADYLNTAIVRRAILDAMILKHENSVHVIGIPQIKLAYDYTYEGSPLRKLLVHVYAYDTVIFPDPRRYRDLPVEFLAAVMVTMGTKKPDRLCNDCYRRSLLLSVLGDRPDNLHDSVDGPPWEEMDSCVYHEHPVEEGGKTCKAKVARDKVLKRRIKETGSKIRYPN</sequence>
<dbReference type="EMBL" id="KL584751">
    <property type="protein sequence ID" value="KEQ98802.1"/>
    <property type="molecule type" value="Genomic_DNA"/>
</dbReference>
<evidence type="ECO:0000256" key="1">
    <source>
        <dbReference type="SAM" id="MobiDB-lite"/>
    </source>
</evidence>